<gene>
    <name evidence="5" type="ORF">ENQ76_12535</name>
</gene>
<dbReference type="EMBL" id="DSOK01000344">
    <property type="protein sequence ID" value="HEN16281.1"/>
    <property type="molecule type" value="Genomic_DNA"/>
</dbReference>
<keyword evidence="1" id="KW-0328">Glycosyltransferase</keyword>
<feature type="domain" description="Glycosyltransferase subfamily 4-like N-terminal" evidence="4">
    <location>
        <begin position="18"/>
        <end position="194"/>
    </location>
</feature>
<evidence type="ECO:0000259" key="3">
    <source>
        <dbReference type="Pfam" id="PF00534"/>
    </source>
</evidence>
<sequence>MADSPRTTVLFYIGSMEPGGAERQVLTILQHLDRSRFAPVLCLAHRRGVLLEQMPADVPIESFWDGFAGTARSKLCHLLKVTRYVRCRWLAKCLRRHRADVIYDRTYLATLDAAAAAFLRPTPRISAAVGDPRMQFEVYARFPRWLWRWFSRRSYCTAAVVLANSEGLRKQLIDYWQLPEDQVRTQPNAYDFERIDALASAPVPTPSSGRYGLLTVGRMDEDKGHADLLSAVEDLVKQRGQTDLLWQIIGTGPDEAKLKQAVAQRGLTANVEFLGIQPNPFPYYRSADLFCLPSRSEGLPNVLIEALACGTPVIAADCPSGPREILADGAYGQLVPVRNPTALAEAIARHRESPGVLQAAAIAGRQSVRQRYAVETVIARLESLIDEVVARSQHGG</sequence>
<dbReference type="Gene3D" id="3.40.50.2000">
    <property type="entry name" value="Glycogen Phosphorylase B"/>
    <property type="match status" value="2"/>
</dbReference>
<dbReference type="Pfam" id="PF00534">
    <property type="entry name" value="Glycos_transf_1"/>
    <property type="match status" value="1"/>
</dbReference>
<dbReference type="PANTHER" id="PTHR12526:SF510">
    <property type="entry name" value="D-INOSITOL 3-PHOSPHATE GLYCOSYLTRANSFERASE"/>
    <property type="match status" value="1"/>
</dbReference>
<dbReference type="InterPro" id="IPR028098">
    <property type="entry name" value="Glyco_trans_4-like_N"/>
</dbReference>
<comment type="caution">
    <text evidence="5">The sequence shown here is derived from an EMBL/GenBank/DDBJ whole genome shotgun (WGS) entry which is preliminary data.</text>
</comment>
<proteinExistence type="predicted"/>
<name>A0A7C2K285_9PLAN</name>
<keyword evidence="2 5" id="KW-0808">Transferase</keyword>
<dbReference type="PANTHER" id="PTHR12526">
    <property type="entry name" value="GLYCOSYLTRANSFERASE"/>
    <property type="match status" value="1"/>
</dbReference>
<evidence type="ECO:0000259" key="4">
    <source>
        <dbReference type="Pfam" id="PF13439"/>
    </source>
</evidence>
<evidence type="ECO:0000256" key="1">
    <source>
        <dbReference type="ARBA" id="ARBA00022676"/>
    </source>
</evidence>
<feature type="domain" description="Glycosyl transferase family 1" evidence="3">
    <location>
        <begin position="211"/>
        <end position="354"/>
    </location>
</feature>
<dbReference type="SUPFAM" id="SSF53756">
    <property type="entry name" value="UDP-Glycosyltransferase/glycogen phosphorylase"/>
    <property type="match status" value="1"/>
</dbReference>
<dbReference type="Pfam" id="PF13439">
    <property type="entry name" value="Glyco_transf_4"/>
    <property type="match status" value="1"/>
</dbReference>
<protein>
    <submittedName>
        <fullName evidence="5">Glycosyltransferase</fullName>
    </submittedName>
</protein>
<evidence type="ECO:0000313" key="5">
    <source>
        <dbReference type="EMBL" id="HEN16281.1"/>
    </source>
</evidence>
<evidence type="ECO:0000256" key="2">
    <source>
        <dbReference type="ARBA" id="ARBA00022679"/>
    </source>
</evidence>
<dbReference type="CDD" id="cd03811">
    <property type="entry name" value="GT4_GT28_WabH-like"/>
    <property type="match status" value="1"/>
</dbReference>
<dbReference type="InterPro" id="IPR001296">
    <property type="entry name" value="Glyco_trans_1"/>
</dbReference>
<dbReference type="AlphaFoldDB" id="A0A7C2K285"/>
<organism evidence="5">
    <name type="scientific">Schlesneria paludicola</name>
    <dbReference type="NCBI Taxonomy" id="360056"/>
    <lineage>
        <taxon>Bacteria</taxon>
        <taxon>Pseudomonadati</taxon>
        <taxon>Planctomycetota</taxon>
        <taxon>Planctomycetia</taxon>
        <taxon>Planctomycetales</taxon>
        <taxon>Planctomycetaceae</taxon>
        <taxon>Schlesneria</taxon>
    </lineage>
</organism>
<reference evidence="5" key="1">
    <citation type="journal article" date="2020" name="mSystems">
        <title>Genome- and Community-Level Interaction Insights into Carbon Utilization and Element Cycling Functions of Hydrothermarchaeota in Hydrothermal Sediment.</title>
        <authorList>
            <person name="Zhou Z."/>
            <person name="Liu Y."/>
            <person name="Xu W."/>
            <person name="Pan J."/>
            <person name="Luo Z.H."/>
            <person name="Li M."/>
        </authorList>
    </citation>
    <scope>NUCLEOTIDE SEQUENCE [LARGE SCALE GENOMIC DNA]</scope>
    <source>
        <strain evidence="5">SpSt-339</strain>
    </source>
</reference>
<dbReference type="GO" id="GO:0016757">
    <property type="term" value="F:glycosyltransferase activity"/>
    <property type="evidence" value="ECO:0007669"/>
    <property type="project" value="UniProtKB-KW"/>
</dbReference>
<accession>A0A7C2K285</accession>